<name>A0A0G1NA17_9BACT</name>
<reference evidence="2 3" key="1">
    <citation type="journal article" date="2015" name="Nature">
        <title>rRNA introns, odd ribosomes, and small enigmatic genomes across a large radiation of phyla.</title>
        <authorList>
            <person name="Brown C.T."/>
            <person name="Hug L.A."/>
            <person name="Thomas B.C."/>
            <person name="Sharon I."/>
            <person name="Castelle C.J."/>
            <person name="Singh A."/>
            <person name="Wilkins M.J."/>
            <person name="Williams K.H."/>
            <person name="Banfield J.F."/>
        </authorList>
    </citation>
    <scope>NUCLEOTIDE SEQUENCE [LARGE SCALE GENOMIC DNA]</scope>
</reference>
<comment type="caution">
    <text evidence="2">The sequence shown here is derived from an EMBL/GenBank/DDBJ whole genome shotgun (WGS) entry which is preliminary data.</text>
</comment>
<proteinExistence type="predicted"/>
<feature type="transmembrane region" description="Helical" evidence="1">
    <location>
        <begin position="148"/>
        <end position="169"/>
    </location>
</feature>
<gene>
    <name evidence="2" type="ORF">UX27_C0035G0006</name>
</gene>
<accession>A0A0G1NA17</accession>
<keyword evidence="1" id="KW-0472">Membrane</keyword>
<dbReference type="AlphaFoldDB" id="A0A0G1NA17"/>
<evidence type="ECO:0000256" key="1">
    <source>
        <dbReference type="SAM" id="Phobius"/>
    </source>
</evidence>
<evidence type="ECO:0000313" key="3">
    <source>
        <dbReference type="Proteomes" id="UP000034644"/>
    </source>
</evidence>
<organism evidence="2 3">
    <name type="scientific">Candidatus Azambacteria bacterium GW2011_GWA2_45_90</name>
    <dbReference type="NCBI Taxonomy" id="1618614"/>
    <lineage>
        <taxon>Bacteria</taxon>
        <taxon>Candidatus Azamiibacteriota</taxon>
    </lineage>
</organism>
<keyword evidence="1" id="KW-0812">Transmembrane</keyword>
<keyword evidence="1" id="KW-1133">Transmembrane helix</keyword>
<dbReference type="Proteomes" id="UP000034644">
    <property type="component" value="Unassembled WGS sequence"/>
</dbReference>
<evidence type="ECO:0000313" key="2">
    <source>
        <dbReference type="EMBL" id="KKU17409.1"/>
    </source>
</evidence>
<protein>
    <submittedName>
        <fullName evidence="2">Uncharacterized protein</fullName>
    </submittedName>
</protein>
<sequence>MAISSFSSSETILAETMRPVLEVILAVFMPLPPRRWSRYALSAVLFPKPFSVMIKRYPFFAISRFFATMSIPTSSSPFLIRIPVTPAALRPIGLMSFSLNRIAWPRDVIRTTSSSPLENFTHFKISSLFNLMAIRPLRLTEAKSSTGVFLIIPFFVAITKCLKIFSVVFP</sequence>
<dbReference type="EMBL" id="LCLO01000035">
    <property type="protein sequence ID" value="KKU17409.1"/>
    <property type="molecule type" value="Genomic_DNA"/>
</dbReference>